<sequence>MTLLTRDGTKINSRNVHLRLASTEFNPFGNMSTSDSMWPVVIIADNLPPWKCIK</sequence>
<dbReference type="EMBL" id="SSTE01002676">
    <property type="protein sequence ID" value="KAA0063399.1"/>
    <property type="molecule type" value="Genomic_DNA"/>
</dbReference>
<evidence type="ECO:0000313" key="1">
    <source>
        <dbReference type="EMBL" id="KAA0063399.1"/>
    </source>
</evidence>
<dbReference type="InterPro" id="IPR004242">
    <property type="entry name" value="Transposase_21"/>
</dbReference>
<accession>A0A5A7VCZ5</accession>
<dbReference type="Proteomes" id="UP000321393">
    <property type="component" value="Unassembled WGS sequence"/>
</dbReference>
<reference evidence="3 4" key="1">
    <citation type="submission" date="2019-08" db="EMBL/GenBank/DDBJ databases">
        <title>Draft genome sequences of two oriental melons (Cucumis melo L. var makuwa).</title>
        <authorList>
            <person name="Kwon S.-Y."/>
        </authorList>
    </citation>
    <scope>NUCLEOTIDE SEQUENCE [LARGE SCALE GENOMIC DNA]</scope>
    <source>
        <strain evidence="4">cv. Chang Bougi</strain>
        <strain evidence="3">cv. SW 3</strain>
        <tissue evidence="1">Leaf</tissue>
    </source>
</reference>
<evidence type="ECO:0000313" key="3">
    <source>
        <dbReference type="Proteomes" id="UP000321393"/>
    </source>
</evidence>
<organism evidence="1 3">
    <name type="scientific">Cucumis melo var. makuwa</name>
    <name type="common">Oriental melon</name>
    <dbReference type="NCBI Taxonomy" id="1194695"/>
    <lineage>
        <taxon>Eukaryota</taxon>
        <taxon>Viridiplantae</taxon>
        <taxon>Streptophyta</taxon>
        <taxon>Embryophyta</taxon>
        <taxon>Tracheophyta</taxon>
        <taxon>Spermatophyta</taxon>
        <taxon>Magnoliopsida</taxon>
        <taxon>eudicotyledons</taxon>
        <taxon>Gunneridae</taxon>
        <taxon>Pentapetalae</taxon>
        <taxon>rosids</taxon>
        <taxon>fabids</taxon>
        <taxon>Cucurbitales</taxon>
        <taxon>Cucurbitaceae</taxon>
        <taxon>Benincaseae</taxon>
        <taxon>Cucumis</taxon>
    </lineage>
</organism>
<evidence type="ECO:0000313" key="4">
    <source>
        <dbReference type="Proteomes" id="UP000321947"/>
    </source>
</evidence>
<evidence type="ECO:0000313" key="2">
    <source>
        <dbReference type="EMBL" id="TYK11657.1"/>
    </source>
</evidence>
<dbReference type="EMBL" id="SSTD01010532">
    <property type="protein sequence ID" value="TYK11657.1"/>
    <property type="molecule type" value="Genomic_DNA"/>
</dbReference>
<protein>
    <submittedName>
        <fullName evidence="1">Uncharacterized protein</fullName>
    </submittedName>
</protein>
<gene>
    <name evidence="2" type="ORF">E5676_scaffold828G00270</name>
    <name evidence="1" type="ORF">E6C27_scaffold508G00310</name>
</gene>
<dbReference type="AlphaFoldDB" id="A0A5A7VCZ5"/>
<proteinExistence type="predicted"/>
<comment type="caution">
    <text evidence="1">The sequence shown here is derived from an EMBL/GenBank/DDBJ whole genome shotgun (WGS) entry which is preliminary data.</text>
</comment>
<dbReference type="Proteomes" id="UP000321947">
    <property type="component" value="Unassembled WGS sequence"/>
</dbReference>
<dbReference type="Pfam" id="PF02992">
    <property type="entry name" value="Transposase_21"/>
    <property type="match status" value="1"/>
</dbReference>
<name>A0A5A7VCZ5_CUCMM</name>